<name>A0A1Y1VV84_9FUNG</name>
<dbReference type="Proteomes" id="UP000193922">
    <property type="component" value="Unassembled WGS sequence"/>
</dbReference>
<dbReference type="EMBL" id="MCFD01000041">
    <property type="protein sequence ID" value="ORX65197.1"/>
    <property type="molecule type" value="Genomic_DNA"/>
</dbReference>
<dbReference type="AlphaFoldDB" id="A0A1Y1VV84"/>
<protein>
    <submittedName>
        <fullName evidence="1">Uncharacterized protein</fullName>
    </submittedName>
</protein>
<dbReference type="GeneID" id="63805552"/>
<comment type="caution">
    <text evidence="1">The sequence shown here is derived from an EMBL/GenBank/DDBJ whole genome shotgun (WGS) entry which is preliminary data.</text>
</comment>
<evidence type="ECO:0000313" key="2">
    <source>
        <dbReference type="Proteomes" id="UP000193922"/>
    </source>
</evidence>
<gene>
    <name evidence="1" type="ORF">DL89DRAFT_271273</name>
</gene>
<sequence>LSYIDLSNFAEKTITGGVNVTGFVNFVENSREKLADYWEYIKYKEEFREIRKKYITQAIKKVEEDVEWMEFDDEEICFAGDGIMILVDDRSEHIFPLSKNTFKLPNLDNVNTEGNILFNKFNYFLTKWFWVAIKSEEECHLFGKNPPFHKVINSTYLRRILCNPHLGQDNVLITIEDSI</sequence>
<proteinExistence type="predicted"/>
<organism evidence="1 2">
    <name type="scientific">Linderina pennispora</name>
    <dbReference type="NCBI Taxonomy" id="61395"/>
    <lineage>
        <taxon>Eukaryota</taxon>
        <taxon>Fungi</taxon>
        <taxon>Fungi incertae sedis</taxon>
        <taxon>Zoopagomycota</taxon>
        <taxon>Kickxellomycotina</taxon>
        <taxon>Kickxellomycetes</taxon>
        <taxon>Kickxellales</taxon>
        <taxon>Kickxellaceae</taxon>
        <taxon>Linderina</taxon>
    </lineage>
</organism>
<reference evidence="1 2" key="1">
    <citation type="submission" date="2016-07" db="EMBL/GenBank/DDBJ databases">
        <title>Pervasive Adenine N6-methylation of Active Genes in Fungi.</title>
        <authorList>
            <consortium name="DOE Joint Genome Institute"/>
            <person name="Mondo S.J."/>
            <person name="Dannebaum R.O."/>
            <person name="Kuo R.C."/>
            <person name="Labutti K."/>
            <person name="Haridas S."/>
            <person name="Kuo A."/>
            <person name="Salamov A."/>
            <person name="Ahrendt S.R."/>
            <person name="Lipzen A."/>
            <person name="Sullivan W."/>
            <person name="Andreopoulos W.B."/>
            <person name="Clum A."/>
            <person name="Lindquist E."/>
            <person name="Daum C."/>
            <person name="Ramamoorthy G.K."/>
            <person name="Gryganskyi A."/>
            <person name="Culley D."/>
            <person name="Magnuson J.K."/>
            <person name="James T.Y."/>
            <person name="O'Malley M.A."/>
            <person name="Stajich J.E."/>
            <person name="Spatafora J.W."/>
            <person name="Visel A."/>
            <person name="Grigoriev I.V."/>
        </authorList>
    </citation>
    <scope>NUCLEOTIDE SEQUENCE [LARGE SCALE GENOMIC DNA]</scope>
    <source>
        <strain evidence="1 2">ATCC 12442</strain>
    </source>
</reference>
<feature type="non-terminal residue" evidence="1">
    <location>
        <position position="1"/>
    </location>
</feature>
<dbReference type="RefSeq" id="XP_040739518.1">
    <property type="nucleotide sequence ID" value="XM_040888904.1"/>
</dbReference>
<keyword evidence="2" id="KW-1185">Reference proteome</keyword>
<evidence type="ECO:0000313" key="1">
    <source>
        <dbReference type="EMBL" id="ORX65197.1"/>
    </source>
</evidence>
<accession>A0A1Y1VV84</accession>